<feature type="region of interest" description="Disordered" evidence="2">
    <location>
        <begin position="579"/>
        <end position="598"/>
    </location>
</feature>
<accession>A0A409VSE2</accession>
<evidence type="ECO:0000259" key="3">
    <source>
        <dbReference type="PROSITE" id="PS51180"/>
    </source>
</evidence>
<dbReference type="Proteomes" id="UP000283269">
    <property type="component" value="Unassembled WGS sequence"/>
</dbReference>
<organism evidence="4 5">
    <name type="scientific">Psilocybe cyanescens</name>
    <dbReference type="NCBI Taxonomy" id="93625"/>
    <lineage>
        <taxon>Eukaryota</taxon>
        <taxon>Fungi</taxon>
        <taxon>Dikarya</taxon>
        <taxon>Basidiomycota</taxon>
        <taxon>Agaricomycotina</taxon>
        <taxon>Agaricomycetes</taxon>
        <taxon>Agaricomycetidae</taxon>
        <taxon>Agaricales</taxon>
        <taxon>Agaricineae</taxon>
        <taxon>Strophariaceae</taxon>
        <taxon>Psilocybe</taxon>
    </lineage>
</organism>
<gene>
    <name evidence="4" type="ORF">CVT25_004529</name>
</gene>
<dbReference type="PANTHER" id="PTHR23030">
    <property type="entry name" value="PCD6 INTERACTING PROTEIN-RELATED"/>
    <property type="match status" value="1"/>
</dbReference>
<evidence type="ECO:0000313" key="5">
    <source>
        <dbReference type="Proteomes" id="UP000283269"/>
    </source>
</evidence>
<sequence length="836" mass="94359">MANLLSIPFKKTYPIEIKEATRAYISHQGGAHPDEFKRDIKSWQDLRKDGVGGVVHENRVESSLLYHAQLVSILTKLPTDMQLAIAYAPAFTPSSIPITLNNLVFERACLLFNLGALYSQLGGAQDRSNNEGIKSAAANYQARLMCQQAAGTLFFLHSVVLPKLVYPPGDEEIPLDLSNGFVKGLEWLMLAQAQECFWQMAKINQYRNSVIAKIAAATASFYRSAAAAFRNAPSQVRALLPSLTLYNHSDLYKDWLPHIETKEHHFASVAEYRESMVEYEASPNIFLTLAIIHNSNYSGRYGNELGRLAKAQMEAKQAYDIARRGKIAATVLQDAQSLLETVKKGESQAHRDNDLIYHQDVPSPSALTAIQEAKLVSSTIPKGLQNPSSVLGTRHQLFSELAGWGSREAINIYKDRKRNLIKDNILDVAQELQDRADEELRKLNLPSALEALERPIGLPPSLLRKAEEVRLENGPAKIEASIEDVQRLARQDLTILEEALDILDTEASEDEAARKEVPLNRLKSYEANVELIEKSTRYRSILTQAAESDETVRQKWDEWEENISELTLDEEILEASVPSSTITPTSQTTPQGKQTRNHARALRVKLEELDTVRRDRDQIVHRAQTLADADDIQERIMQASSGFERMADVTPDMFEDILDEELGKYDKFIVEMTEIQKKQEEMITEIQNRNTQFLDSRRDDPIVKEREIALQSLDMAYSKYREITRNLEEGFKFYNDLAAILIQFKEVCKTWSHHRNQEIHALTRAMQSMSIKDEEPCEDVSSPKHKPAPKNAQVHPVQGIPSRKVPLGKSSLGLPAINSSEWDFEELTLPPGPGEK</sequence>
<dbReference type="Gene3D" id="1.25.40.280">
    <property type="entry name" value="alix/aip1 like domains"/>
    <property type="match status" value="1"/>
</dbReference>
<feature type="domain" description="BRO1" evidence="3">
    <location>
        <begin position="3"/>
        <end position="440"/>
    </location>
</feature>
<evidence type="ECO:0000256" key="1">
    <source>
        <dbReference type="ARBA" id="ARBA00038154"/>
    </source>
</evidence>
<dbReference type="Gene3D" id="1.20.140.50">
    <property type="entry name" value="alix/aip1 like domains"/>
    <property type="match status" value="1"/>
</dbReference>
<dbReference type="InterPro" id="IPR038499">
    <property type="entry name" value="BRO1_sf"/>
</dbReference>
<protein>
    <recommendedName>
        <fullName evidence="3">BRO1 domain-containing protein</fullName>
    </recommendedName>
</protein>
<proteinExistence type="inferred from homology"/>
<dbReference type="Gene3D" id="1.20.120.560">
    <property type="entry name" value="alix/aip1 in complex with the ypdl late domain"/>
    <property type="match status" value="1"/>
</dbReference>
<evidence type="ECO:0000313" key="4">
    <source>
        <dbReference type="EMBL" id="PPQ69149.1"/>
    </source>
</evidence>
<dbReference type="AlphaFoldDB" id="A0A409VSE2"/>
<dbReference type="OrthoDB" id="64867at2759"/>
<name>A0A409VSE2_PSICY</name>
<dbReference type="GO" id="GO:0005768">
    <property type="term" value="C:endosome"/>
    <property type="evidence" value="ECO:0007669"/>
    <property type="project" value="TreeGrafter"/>
</dbReference>
<comment type="caution">
    <text evidence="4">The sequence shown here is derived from an EMBL/GenBank/DDBJ whole genome shotgun (WGS) entry which is preliminary data.</text>
</comment>
<feature type="region of interest" description="Disordered" evidence="2">
    <location>
        <begin position="772"/>
        <end position="806"/>
    </location>
</feature>
<dbReference type="InterPro" id="IPR004328">
    <property type="entry name" value="BRO1_dom"/>
</dbReference>
<dbReference type="SMART" id="SM01041">
    <property type="entry name" value="BRO1"/>
    <property type="match status" value="1"/>
</dbReference>
<evidence type="ECO:0000256" key="2">
    <source>
        <dbReference type="SAM" id="MobiDB-lite"/>
    </source>
</evidence>
<comment type="similarity">
    <text evidence="1">Belongs to the palA/RIM20 family.</text>
</comment>
<dbReference type="PANTHER" id="PTHR23030:SF39">
    <property type="entry name" value="PROGRAMMED CELL DEATH 6-INTERACTING PROTEIN"/>
    <property type="match status" value="1"/>
</dbReference>
<dbReference type="InParanoid" id="A0A409VSE2"/>
<dbReference type="Pfam" id="PF03097">
    <property type="entry name" value="BRO1"/>
    <property type="match status" value="1"/>
</dbReference>
<dbReference type="InterPro" id="IPR025304">
    <property type="entry name" value="ALIX_V_dom"/>
</dbReference>
<keyword evidence="5" id="KW-1185">Reference proteome</keyword>
<reference evidence="4 5" key="1">
    <citation type="journal article" date="2018" name="Evol. Lett.">
        <title>Horizontal gene cluster transfer increased hallucinogenic mushroom diversity.</title>
        <authorList>
            <person name="Reynolds H.T."/>
            <person name="Vijayakumar V."/>
            <person name="Gluck-Thaler E."/>
            <person name="Korotkin H.B."/>
            <person name="Matheny P.B."/>
            <person name="Slot J.C."/>
        </authorList>
    </citation>
    <scope>NUCLEOTIDE SEQUENCE [LARGE SCALE GENOMIC DNA]</scope>
    <source>
        <strain evidence="4 5">2631</strain>
    </source>
</reference>
<dbReference type="EMBL" id="NHYD01003941">
    <property type="protein sequence ID" value="PPQ69149.1"/>
    <property type="molecule type" value="Genomic_DNA"/>
</dbReference>
<dbReference type="STRING" id="93625.A0A409VSE2"/>
<feature type="compositionally biased region" description="Low complexity" evidence="2">
    <location>
        <begin position="579"/>
        <end position="591"/>
    </location>
</feature>
<dbReference type="PROSITE" id="PS51180">
    <property type="entry name" value="BRO1"/>
    <property type="match status" value="1"/>
</dbReference>
<dbReference type="Pfam" id="PF13949">
    <property type="entry name" value="ALIX_LYPXL_bnd"/>
    <property type="match status" value="1"/>
</dbReference>